<evidence type="ECO:0000313" key="5">
    <source>
        <dbReference type="Proteomes" id="UP000006056"/>
    </source>
</evidence>
<reference evidence="4 5" key="1">
    <citation type="submission" date="2012-06" db="EMBL/GenBank/DDBJ databases">
        <title>Complete genome of Terriglobus roseus DSM 18391.</title>
        <authorList>
            <consortium name="US DOE Joint Genome Institute (JGI-PGF)"/>
            <person name="Lucas S."/>
            <person name="Copeland A."/>
            <person name="Lapidus A."/>
            <person name="Glavina del Rio T."/>
            <person name="Dalin E."/>
            <person name="Tice H."/>
            <person name="Bruce D."/>
            <person name="Goodwin L."/>
            <person name="Pitluck S."/>
            <person name="Peters L."/>
            <person name="Mikhailova N."/>
            <person name="Munk A.C.C."/>
            <person name="Kyrpides N."/>
            <person name="Mavromatis K."/>
            <person name="Ivanova N."/>
            <person name="Brettin T."/>
            <person name="Detter J.C."/>
            <person name="Han C."/>
            <person name="Larimer F."/>
            <person name="Land M."/>
            <person name="Hauser L."/>
            <person name="Markowitz V."/>
            <person name="Cheng J.-F."/>
            <person name="Hugenholtz P."/>
            <person name="Woyke T."/>
            <person name="Wu D."/>
            <person name="Brambilla E."/>
            <person name="Klenk H.-P."/>
            <person name="Eisen J.A."/>
        </authorList>
    </citation>
    <scope>NUCLEOTIDE SEQUENCE [LARGE SCALE GENOMIC DNA]</scope>
    <source>
        <strain evidence="5">DSM 18391 / NRRL B-41598 / KBS 63</strain>
    </source>
</reference>
<feature type="transmembrane region" description="Helical" evidence="2">
    <location>
        <begin position="184"/>
        <end position="205"/>
    </location>
</feature>
<dbReference type="GO" id="GO:0052621">
    <property type="term" value="F:diguanylate cyclase activity"/>
    <property type="evidence" value="ECO:0007669"/>
    <property type="project" value="UniProtKB-EC"/>
</dbReference>
<evidence type="ECO:0000259" key="3">
    <source>
        <dbReference type="PROSITE" id="PS50887"/>
    </source>
</evidence>
<dbReference type="NCBIfam" id="TIGR00254">
    <property type="entry name" value="GGDEF"/>
    <property type="match status" value="1"/>
</dbReference>
<feature type="transmembrane region" description="Helical" evidence="2">
    <location>
        <begin position="92"/>
        <end position="112"/>
    </location>
</feature>
<evidence type="ECO:0000256" key="1">
    <source>
        <dbReference type="ARBA" id="ARBA00012528"/>
    </source>
</evidence>
<dbReference type="SMART" id="SM00267">
    <property type="entry name" value="GGDEF"/>
    <property type="match status" value="1"/>
</dbReference>
<feature type="transmembrane region" description="Helical" evidence="2">
    <location>
        <begin position="275"/>
        <end position="295"/>
    </location>
</feature>
<dbReference type="Proteomes" id="UP000006056">
    <property type="component" value="Chromosome"/>
</dbReference>
<feature type="transmembrane region" description="Helical" evidence="2">
    <location>
        <begin position="27"/>
        <end position="47"/>
    </location>
</feature>
<dbReference type="AlphaFoldDB" id="I3ZKU5"/>
<keyword evidence="5" id="KW-1185">Reference proteome</keyword>
<dbReference type="PROSITE" id="PS50887">
    <property type="entry name" value="GGDEF"/>
    <property type="match status" value="1"/>
</dbReference>
<dbReference type="eggNOG" id="COG3706">
    <property type="taxonomic scope" value="Bacteria"/>
</dbReference>
<keyword evidence="2" id="KW-0472">Membrane</keyword>
<feature type="domain" description="GGDEF" evidence="3">
    <location>
        <begin position="342"/>
        <end position="474"/>
    </location>
</feature>
<feature type="transmembrane region" description="Helical" evidence="2">
    <location>
        <begin position="217"/>
        <end position="235"/>
    </location>
</feature>
<dbReference type="PANTHER" id="PTHR45138:SF24">
    <property type="entry name" value="DIGUANYLATE CYCLASE DGCC-RELATED"/>
    <property type="match status" value="1"/>
</dbReference>
<feature type="transmembrane region" description="Helical" evidence="2">
    <location>
        <begin position="59"/>
        <end position="80"/>
    </location>
</feature>
<dbReference type="PATRIC" id="fig|926566.3.peg.3597"/>
<dbReference type="EC" id="2.7.7.65" evidence="1"/>
<feature type="transmembrane region" description="Helical" evidence="2">
    <location>
        <begin position="124"/>
        <end position="144"/>
    </location>
</feature>
<dbReference type="KEGG" id="trs:Terro_3649"/>
<accession>I3ZKU5</accession>
<dbReference type="CDD" id="cd01949">
    <property type="entry name" value="GGDEF"/>
    <property type="match status" value="1"/>
</dbReference>
<dbReference type="HOGENOM" id="CLU_537380_0_0_0"/>
<keyword evidence="2" id="KW-0812">Transmembrane</keyword>
<keyword evidence="2" id="KW-1133">Transmembrane helix</keyword>
<sequence length="507" mass="55786">MSLAGATLIACFPLLLPVFAPHDPRQMMFPYVAVLDAATAVVCLRLAGGRTSLPRVQWALFGAQFSLRSLGVLLPALRVWTGWPAAMATARVVSITTALATMLCLVAFAVMGRQVRPMKRGLDVGLTAILCGLHFLTVFSPRASAFTGHYLQMSFVVAVFLLFVAQASHLAATTAGERTFTNVARMYLLARVVLLFFNSMVNYTWLSVPHELPFDLLFGVPQLTFVLMVVFRPLVRPLHRPLRTPPVFVQNLLPSMTLLGVIALALYVFRDHPFVAGSAMLLAVILFIARTHLLYQRMLAEQQALLRRAGHLQELASRDALTGIGNRRWLEERAARLLVRKIPQALLLVDTDQFKLINDTFGHHVGDDLLTRIADTLMQETEIFEDCVCARLGGDEFVVLLPGTSAQQAEEIAQRVRLELETASVQQGSQTSTVSIGVAASSGTVALPALLQLADEALYRAKSQGRNLVEVSREDATFFLPDQERSSARRLRKYPIAADSVATHSML</sequence>
<feature type="transmembrane region" description="Helical" evidence="2">
    <location>
        <begin position="150"/>
        <end position="172"/>
    </location>
</feature>
<dbReference type="EMBL" id="CP003379">
    <property type="protein sequence ID" value="AFL89863.1"/>
    <property type="molecule type" value="Genomic_DNA"/>
</dbReference>
<organism evidence="4 5">
    <name type="scientific">Terriglobus roseus (strain DSM 18391 / NRRL B-41598 / KBS 63)</name>
    <dbReference type="NCBI Taxonomy" id="926566"/>
    <lineage>
        <taxon>Bacteria</taxon>
        <taxon>Pseudomonadati</taxon>
        <taxon>Acidobacteriota</taxon>
        <taxon>Terriglobia</taxon>
        <taxon>Terriglobales</taxon>
        <taxon>Acidobacteriaceae</taxon>
        <taxon>Terriglobus</taxon>
    </lineage>
</organism>
<dbReference type="GO" id="GO:0043709">
    <property type="term" value="P:cell adhesion involved in single-species biofilm formation"/>
    <property type="evidence" value="ECO:0007669"/>
    <property type="project" value="TreeGrafter"/>
</dbReference>
<dbReference type="InterPro" id="IPR043128">
    <property type="entry name" value="Rev_trsase/Diguanyl_cyclase"/>
</dbReference>
<dbReference type="GO" id="GO:0005886">
    <property type="term" value="C:plasma membrane"/>
    <property type="evidence" value="ECO:0007669"/>
    <property type="project" value="TreeGrafter"/>
</dbReference>
<gene>
    <name evidence="4" type="ordered locus">Terro_3649</name>
</gene>
<dbReference type="Pfam" id="PF00990">
    <property type="entry name" value="GGDEF"/>
    <property type="match status" value="1"/>
</dbReference>
<dbReference type="PANTHER" id="PTHR45138">
    <property type="entry name" value="REGULATORY COMPONENTS OF SENSORY TRANSDUCTION SYSTEM"/>
    <property type="match status" value="1"/>
</dbReference>
<dbReference type="STRING" id="926566.Terro_3649"/>
<dbReference type="InterPro" id="IPR029787">
    <property type="entry name" value="Nucleotide_cyclase"/>
</dbReference>
<evidence type="ECO:0000313" key="4">
    <source>
        <dbReference type="EMBL" id="AFL89863.1"/>
    </source>
</evidence>
<dbReference type="GO" id="GO:1902201">
    <property type="term" value="P:negative regulation of bacterial-type flagellum-dependent cell motility"/>
    <property type="evidence" value="ECO:0007669"/>
    <property type="project" value="TreeGrafter"/>
</dbReference>
<dbReference type="SUPFAM" id="SSF55073">
    <property type="entry name" value="Nucleotide cyclase"/>
    <property type="match status" value="1"/>
</dbReference>
<dbReference type="InterPro" id="IPR000160">
    <property type="entry name" value="GGDEF_dom"/>
</dbReference>
<proteinExistence type="predicted"/>
<dbReference type="FunFam" id="3.30.70.270:FF:000001">
    <property type="entry name" value="Diguanylate cyclase domain protein"/>
    <property type="match status" value="1"/>
</dbReference>
<feature type="transmembrane region" description="Helical" evidence="2">
    <location>
        <begin position="247"/>
        <end position="269"/>
    </location>
</feature>
<dbReference type="InterPro" id="IPR050469">
    <property type="entry name" value="Diguanylate_Cyclase"/>
</dbReference>
<protein>
    <recommendedName>
        <fullName evidence="1">diguanylate cyclase</fullName>
        <ecNumber evidence="1">2.7.7.65</ecNumber>
    </recommendedName>
</protein>
<name>I3ZKU5_TERRK</name>
<evidence type="ECO:0000256" key="2">
    <source>
        <dbReference type="SAM" id="Phobius"/>
    </source>
</evidence>
<dbReference type="Gene3D" id="3.30.70.270">
    <property type="match status" value="1"/>
</dbReference>